<organism evidence="1 2">
    <name type="scientific">Hexamita inflata</name>
    <dbReference type="NCBI Taxonomy" id="28002"/>
    <lineage>
        <taxon>Eukaryota</taxon>
        <taxon>Metamonada</taxon>
        <taxon>Diplomonadida</taxon>
        <taxon>Hexamitidae</taxon>
        <taxon>Hexamitinae</taxon>
        <taxon>Hexamita</taxon>
    </lineage>
</organism>
<comment type="caution">
    <text evidence="1">The sequence shown here is derived from an EMBL/GenBank/DDBJ whole genome shotgun (WGS) entry which is preliminary data.</text>
</comment>
<dbReference type="InterPro" id="IPR016181">
    <property type="entry name" value="Acyl_CoA_acyltransferase"/>
</dbReference>
<accession>A0ABP1GGZ0</accession>
<evidence type="ECO:0000313" key="1">
    <source>
        <dbReference type="EMBL" id="CAL5971386.1"/>
    </source>
</evidence>
<name>A0ABP1GGZ0_9EUKA</name>
<protein>
    <recommendedName>
        <fullName evidence="3">N-acetyltransferase domain-containing protein</fullName>
    </recommendedName>
</protein>
<keyword evidence="2" id="KW-1185">Reference proteome</keyword>
<dbReference type="EMBL" id="CAXDID020000002">
    <property type="protein sequence ID" value="CAL5971386.1"/>
    <property type="molecule type" value="Genomic_DNA"/>
</dbReference>
<evidence type="ECO:0008006" key="3">
    <source>
        <dbReference type="Google" id="ProtNLM"/>
    </source>
</evidence>
<proteinExistence type="predicted"/>
<gene>
    <name evidence="1" type="ORF">HINF_LOCUS1326</name>
</gene>
<reference evidence="1 2" key="1">
    <citation type="submission" date="2024-07" db="EMBL/GenBank/DDBJ databases">
        <authorList>
            <person name="Akdeniz Z."/>
        </authorList>
    </citation>
    <scope>NUCLEOTIDE SEQUENCE [LARGE SCALE GENOMIC DNA]</scope>
</reference>
<dbReference type="Gene3D" id="3.40.630.30">
    <property type="match status" value="1"/>
</dbReference>
<sequence>MLHVTPMKLFKVAYETVQKDLTPNTAITYKQIEGCKMMHRASHISHDERITSFASFIPSYLIKYVTTNDTRKFIKKINGSIQYPLHVNQTNNQFSESIIITFLSASIQELKKVLYFPAVQAIFKQLPLIIPKISTVLDIKSILNNVQLIGDSFVIFPPDLDQLILLEPTKAGPILSKSGILLHPVIMDIDSELEIGSLIMREAFSLDPLSCVYEPNMSKRKSLVQKLAKTIAQDTLDRGTNYLMCQYTLKNASIQQAGICAITSPPGSTDRFFGKDHSVAPIMFRHLGMHMFSVSKLLNRVHKQHSGQRDNHGYVAMLGSTVQNKGLGNAVLQIPEDIADQAKADFYLENSNTNNLKFYTGRGLVVQEEVEVKYQGRSCMCYAMRQDYQKK</sequence>
<evidence type="ECO:0000313" key="2">
    <source>
        <dbReference type="Proteomes" id="UP001642409"/>
    </source>
</evidence>
<dbReference type="SUPFAM" id="SSF55729">
    <property type="entry name" value="Acyl-CoA N-acyltransferases (Nat)"/>
    <property type="match status" value="1"/>
</dbReference>
<dbReference type="Proteomes" id="UP001642409">
    <property type="component" value="Unassembled WGS sequence"/>
</dbReference>